<evidence type="ECO:0000313" key="3">
    <source>
        <dbReference type="Proteomes" id="UP000007129"/>
    </source>
</evidence>
<sequence length="657" mass="75896">ARKSDTFETEKEQEEKRRQFLQHADDEWIHTVDNDFPRAFFKRLPNSDDLPLYAYSSTLCKSCTTIDLSKKITMAKLRKKLKPCMICRMQPRRSRAITERIQLLKAPALRVCASPRIKMAHRDIQIGFPVLPEPDSPIRFRLFREWLKLCDRHHPNTGCHRGYDTYTEDFELPTRVIDVSHEKSDLLRLHTFSAVHTANDNAEDNSGVITHDSDTTAYIALSHCWGNLPEKEKRQFCLSRENINERLTRGFPLAILPDTFRDAVTVTRNLGKRYLWIDSVCIIQYGDNLDDWKKEVSRMEAVFRNAYCTIAATSAVDSNAGFLHTHQAAERRDPFPPYIKIHSTSHGSLYISSKADTFHTDVSNGLLNQRAWVLQERALSRRTIHFTSNQAYFECGDGVRCETLTYMRNSAALFLGDPAFPASLNLRPSRGRIGLFQSLFTTYSKLGITKATDRSLAIYGLERRLTDTFKTRCSYGVFEKYLGRSLLWQRAEDSKELKRIAYPDDRSVPSWSWMAYDGNIEYVEVDSDVVEWDEGILFEDNMLRAQVRRFRSDSCKVERGTNGSYFIGDREGNGEQGWLRYDRRRRIRLRKHRCVIGREESESRGWLGRSNGILDYYVLVVAPVDLDGHRAIKRVGVGCIPSRCIIFRSGRSDESIL</sequence>
<dbReference type="OrthoDB" id="4161196at2759"/>
<dbReference type="InParanoid" id="K2R4S5"/>
<dbReference type="EMBL" id="AHHD01000752">
    <property type="protein sequence ID" value="EKG09203.1"/>
    <property type="molecule type" value="Genomic_DNA"/>
</dbReference>
<evidence type="ECO:0000313" key="2">
    <source>
        <dbReference type="EMBL" id="EKG09203.1"/>
    </source>
</evidence>
<dbReference type="HOGENOM" id="CLU_002639_7_1_1"/>
<dbReference type="InterPro" id="IPR010730">
    <property type="entry name" value="HET"/>
</dbReference>
<dbReference type="PANTHER" id="PTHR33112">
    <property type="entry name" value="DOMAIN PROTEIN, PUTATIVE-RELATED"/>
    <property type="match status" value="1"/>
</dbReference>
<name>K2R4S5_MACPH</name>
<dbReference type="AlphaFoldDB" id="K2R4S5"/>
<dbReference type="eggNOG" id="ENOG502R41Z">
    <property type="taxonomic scope" value="Eukaryota"/>
</dbReference>
<dbReference type="VEuPathDB" id="FungiDB:MPH_13803"/>
<dbReference type="Proteomes" id="UP000007129">
    <property type="component" value="Unassembled WGS sequence"/>
</dbReference>
<comment type="caution">
    <text evidence="2">The sequence shown here is derived from an EMBL/GenBank/DDBJ whole genome shotgun (WGS) entry which is preliminary data.</text>
</comment>
<protein>
    <submittedName>
        <fullName evidence="2">Heterokaryon incompatibility</fullName>
    </submittedName>
</protein>
<accession>K2R4S5</accession>
<evidence type="ECO:0000259" key="1">
    <source>
        <dbReference type="Pfam" id="PF06985"/>
    </source>
</evidence>
<dbReference type="Pfam" id="PF06985">
    <property type="entry name" value="HET"/>
    <property type="match status" value="1"/>
</dbReference>
<gene>
    <name evidence="2" type="ORF">MPH_13803</name>
</gene>
<feature type="domain" description="Heterokaryon incompatibility" evidence="1">
    <location>
        <begin position="218"/>
        <end position="376"/>
    </location>
</feature>
<feature type="non-terminal residue" evidence="2">
    <location>
        <position position="1"/>
    </location>
</feature>
<reference evidence="2 3" key="1">
    <citation type="journal article" date="2012" name="BMC Genomics">
        <title>Tools to kill: Genome of one of the most destructive plant pathogenic fungi Macrophomina phaseolina.</title>
        <authorList>
            <person name="Islam M.S."/>
            <person name="Haque M.S."/>
            <person name="Islam M.M."/>
            <person name="Emdad E.M."/>
            <person name="Halim A."/>
            <person name="Hossen Q.M.M."/>
            <person name="Hossain M.Z."/>
            <person name="Ahmed B."/>
            <person name="Rahim S."/>
            <person name="Rahman M.S."/>
            <person name="Alam M.M."/>
            <person name="Hou S."/>
            <person name="Wan X."/>
            <person name="Saito J.A."/>
            <person name="Alam M."/>
        </authorList>
    </citation>
    <scope>NUCLEOTIDE SEQUENCE [LARGE SCALE GENOMIC DNA]</scope>
    <source>
        <strain evidence="2 3">MS6</strain>
    </source>
</reference>
<organism evidence="2 3">
    <name type="scientific">Macrophomina phaseolina (strain MS6)</name>
    <name type="common">Charcoal rot fungus</name>
    <dbReference type="NCBI Taxonomy" id="1126212"/>
    <lineage>
        <taxon>Eukaryota</taxon>
        <taxon>Fungi</taxon>
        <taxon>Dikarya</taxon>
        <taxon>Ascomycota</taxon>
        <taxon>Pezizomycotina</taxon>
        <taxon>Dothideomycetes</taxon>
        <taxon>Dothideomycetes incertae sedis</taxon>
        <taxon>Botryosphaeriales</taxon>
        <taxon>Botryosphaeriaceae</taxon>
        <taxon>Macrophomina</taxon>
    </lineage>
</organism>
<dbReference type="PANTHER" id="PTHR33112:SF10">
    <property type="entry name" value="TOL"/>
    <property type="match status" value="1"/>
</dbReference>
<proteinExistence type="predicted"/>